<dbReference type="EMBL" id="FUYG01000001">
    <property type="protein sequence ID" value="SKA82236.1"/>
    <property type="molecule type" value="Genomic_DNA"/>
</dbReference>
<name>A0A1T4WY38_9MICO</name>
<keyword evidence="2" id="KW-0808">Transferase</keyword>
<dbReference type="GO" id="GO:0016740">
    <property type="term" value="F:transferase activity"/>
    <property type="evidence" value="ECO:0007669"/>
    <property type="project" value="UniProtKB-KW"/>
</dbReference>
<dbReference type="Gene3D" id="3.90.550.10">
    <property type="entry name" value="Spore Coat Polysaccharide Biosynthesis Protein SpsA, Chain A"/>
    <property type="match status" value="1"/>
</dbReference>
<dbReference type="Proteomes" id="UP000189735">
    <property type="component" value="Unassembled WGS sequence"/>
</dbReference>
<proteinExistence type="predicted"/>
<sequence>MIVQDGGTPNIASITNSYAFVKLESSPDDGIYDAMNRAILRSSGDALWFLNGGDLAATYDLSKILALIQENPGAMIFGDYELNTGRALVLRKARPQTYIRHGLPTSHQAIIYPAEIARTTLYDLRYKITGDYAFTASLIVSGTQSVRPGIVLAIFAAGGTSQQHSRLIAREASIVQRDILQVGPIERSVSATRHFASRSLRSLQTRIRS</sequence>
<evidence type="ECO:0000259" key="1">
    <source>
        <dbReference type="Pfam" id="PF00535"/>
    </source>
</evidence>
<gene>
    <name evidence="2" type="ORF">SAMN06295879_0454</name>
</gene>
<evidence type="ECO:0000313" key="3">
    <source>
        <dbReference type="Proteomes" id="UP000189735"/>
    </source>
</evidence>
<accession>A0A1T4WY38</accession>
<feature type="domain" description="Glycosyltransferase 2-like" evidence="1">
    <location>
        <begin position="2"/>
        <end position="85"/>
    </location>
</feature>
<dbReference type="SUPFAM" id="SSF53448">
    <property type="entry name" value="Nucleotide-diphospho-sugar transferases"/>
    <property type="match status" value="1"/>
</dbReference>
<dbReference type="AlphaFoldDB" id="A0A1T4WY38"/>
<dbReference type="InterPro" id="IPR001173">
    <property type="entry name" value="Glyco_trans_2-like"/>
</dbReference>
<dbReference type="InterPro" id="IPR029044">
    <property type="entry name" value="Nucleotide-diphossugar_trans"/>
</dbReference>
<organism evidence="2 3">
    <name type="scientific">Agreia bicolorata</name>
    <dbReference type="NCBI Taxonomy" id="110935"/>
    <lineage>
        <taxon>Bacteria</taxon>
        <taxon>Bacillati</taxon>
        <taxon>Actinomycetota</taxon>
        <taxon>Actinomycetes</taxon>
        <taxon>Micrococcales</taxon>
        <taxon>Microbacteriaceae</taxon>
        <taxon>Agreia</taxon>
    </lineage>
</organism>
<evidence type="ECO:0000313" key="2">
    <source>
        <dbReference type="EMBL" id="SKA82236.1"/>
    </source>
</evidence>
<dbReference type="Pfam" id="PF00535">
    <property type="entry name" value="Glycos_transf_2"/>
    <property type="match status" value="1"/>
</dbReference>
<reference evidence="3" key="1">
    <citation type="submission" date="2017-02" db="EMBL/GenBank/DDBJ databases">
        <authorList>
            <person name="Varghese N."/>
            <person name="Submissions S."/>
        </authorList>
    </citation>
    <scope>NUCLEOTIDE SEQUENCE [LARGE SCALE GENOMIC DNA]</scope>
    <source>
        <strain evidence="3">VKM Ac-2052</strain>
    </source>
</reference>
<protein>
    <submittedName>
        <fullName evidence="2">Putative colanic acid biosynthesis glycosyltransferase</fullName>
    </submittedName>
</protein>